<dbReference type="SUPFAM" id="SSF49785">
    <property type="entry name" value="Galactose-binding domain-like"/>
    <property type="match status" value="1"/>
</dbReference>
<dbReference type="KEGG" id="sfy:GFH48_38420"/>
<feature type="domain" description="Beta/gamma crystallin 'Greek key'" evidence="4">
    <location>
        <begin position="519"/>
        <end position="563"/>
    </location>
</feature>
<comment type="similarity">
    <text evidence="1">Belongs to the beta/gamma-crystallin family.</text>
</comment>
<evidence type="ECO:0000256" key="3">
    <source>
        <dbReference type="SAM" id="SignalP"/>
    </source>
</evidence>
<dbReference type="InterPro" id="IPR008928">
    <property type="entry name" value="6-hairpin_glycosidase_sf"/>
</dbReference>
<dbReference type="InterPro" id="IPR008979">
    <property type="entry name" value="Galactose-bd-like_sf"/>
</dbReference>
<sequence length="602" mass="66208">MKNHTYALRATGFVIAFALPITGLLANTTKASAASTFSQSDLVRTMNSFLSNYYINGGDFKTTLTDAGAIHFWEASFDRETLTDASRLTGQWKDKISETYYRYENTHSANRFGNSKTWIGNDTDWNDDYSWATQFALDAYEVTGDQHMLDQAKWHLDFFYKDYYDSVDGGGFWRERNAKDQKDVPSNGFGIAAAELARYYPNVTVHNNPMNTDKTYLQIAQDTYNWLKTSFLRSDGSLQNSFSGRDWDNNLYTYNAGVFLEMGANLYDLTKNTTYITDGRKVVDFAKAHFTTGSKQIIVNEDAVGENGLYRPDPVNSYEIVFKGIFLRGLSKFITMGKQSQYVDWLGNNAQSSYDHRNNDLPSAAFDQTLTNGRSTGVASGLAAMTYTLAAQKLSGKIEAETGQKYGTGRNESASSASNGQLVGSIDKAGAGVEFRNLSSASSLTFRTASANNGAKLSLYVNGSYIRKVDFPYTGNWNSTFADTTVPVSVPDGATIKLQYDSGDVAANIDYVTLSGSSSATRIYGDADYAGNTVSLAKGSYTVAQMEAAGIPNDTMSSLKVPDGWTVEVYQNGFFDGTKWTYTADNPNVGPANDQMSSIRIS</sequence>
<dbReference type="Gene3D" id="1.50.10.20">
    <property type="match status" value="1"/>
</dbReference>
<reference evidence="6 7" key="1">
    <citation type="submission" date="2019-10" db="EMBL/GenBank/DDBJ databases">
        <title>A novel species.</title>
        <authorList>
            <person name="Gao J."/>
        </authorList>
    </citation>
    <scope>NUCLEOTIDE SEQUENCE [LARGE SCALE GENOMIC DNA]</scope>
    <source>
        <strain evidence="6 7">QMT-28</strain>
    </source>
</reference>
<dbReference type="PANTHER" id="PTHR47791:SF3">
    <property type="entry name" value="MEIOTICALLY UP-REGULATED GENE 191 PROTEIN"/>
    <property type="match status" value="1"/>
</dbReference>
<accession>A0A5Q0LMT3</accession>
<dbReference type="InterPro" id="IPR011024">
    <property type="entry name" value="G_crystallin-like"/>
</dbReference>
<dbReference type="GO" id="GO:0005975">
    <property type="term" value="P:carbohydrate metabolic process"/>
    <property type="evidence" value="ECO:0007669"/>
    <property type="project" value="InterPro"/>
</dbReference>
<dbReference type="PROSITE" id="PS50915">
    <property type="entry name" value="CRYSTALLIN_BETA_GAMMA"/>
    <property type="match status" value="1"/>
</dbReference>
<proteinExistence type="inferred from homology"/>
<dbReference type="PROSITE" id="PS51175">
    <property type="entry name" value="CBM6"/>
    <property type="match status" value="1"/>
</dbReference>
<evidence type="ECO:0000313" key="6">
    <source>
        <dbReference type="EMBL" id="QFZ78388.1"/>
    </source>
</evidence>
<name>A0A5Q0LMT3_9ACTN</name>
<dbReference type="InterPro" id="IPR001064">
    <property type="entry name" value="Beta/gamma_crystallin"/>
</dbReference>
<dbReference type="InterPro" id="IPR005084">
    <property type="entry name" value="CBM6"/>
</dbReference>
<dbReference type="PANTHER" id="PTHR47791">
    <property type="entry name" value="MEIOTICALLY UP-REGULATED GENE 191 PROTEIN"/>
    <property type="match status" value="1"/>
</dbReference>
<keyword evidence="2" id="KW-0677">Repeat</keyword>
<dbReference type="Gene3D" id="2.60.20.10">
    <property type="entry name" value="Crystallins"/>
    <property type="match status" value="1"/>
</dbReference>
<evidence type="ECO:0000259" key="4">
    <source>
        <dbReference type="PROSITE" id="PS50915"/>
    </source>
</evidence>
<dbReference type="Proteomes" id="UP000326179">
    <property type="component" value="Chromosome"/>
</dbReference>
<evidence type="ECO:0000256" key="2">
    <source>
        <dbReference type="ARBA" id="ARBA00022737"/>
    </source>
</evidence>
<organism evidence="6 7">
    <name type="scientific">Streptomyces fagopyri</name>
    <dbReference type="NCBI Taxonomy" id="2662397"/>
    <lineage>
        <taxon>Bacteria</taxon>
        <taxon>Bacillati</taxon>
        <taxon>Actinomycetota</taxon>
        <taxon>Actinomycetes</taxon>
        <taxon>Kitasatosporales</taxon>
        <taxon>Streptomycetaceae</taxon>
        <taxon>Streptomyces</taxon>
    </lineage>
</organism>
<dbReference type="InterPro" id="IPR053169">
    <property type="entry name" value="MUG_Protein"/>
</dbReference>
<protein>
    <recommendedName>
        <fullName evidence="8">CBM6 domain-containing protein</fullName>
    </recommendedName>
</protein>
<dbReference type="EMBL" id="CP045643">
    <property type="protein sequence ID" value="QFZ78388.1"/>
    <property type="molecule type" value="Genomic_DNA"/>
</dbReference>
<dbReference type="Pfam" id="PF03663">
    <property type="entry name" value="Glyco_hydro_76"/>
    <property type="match status" value="1"/>
</dbReference>
<dbReference type="GO" id="GO:0030246">
    <property type="term" value="F:carbohydrate binding"/>
    <property type="evidence" value="ECO:0007669"/>
    <property type="project" value="InterPro"/>
</dbReference>
<keyword evidence="3" id="KW-0732">Signal</keyword>
<evidence type="ECO:0000313" key="7">
    <source>
        <dbReference type="Proteomes" id="UP000326179"/>
    </source>
</evidence>
<dbReference type="SUPFAM" id="SSF49695">
    <property type="entry name" value="gamma-Crystallin-like"/>
    <property type="match status" value="1"/>
</dbReference>
<dbReference type="SUPFAM" id="SSF48208">
    <property type="entry name" value="Six-hairpin glycosidases"/>
    <property type="match status" value="1"/>
</dbReference>
<evidence type="ECO:0000256" key="1">
    <source>
        <dbReference type="ARBA" id="ARBA00009646"/>
    </source>
</evidence>
<dbReference type="InterPro" id="IPR005198">
    <property type="entry name" value="Glyco_hydro_76"/>
</dbReference>
<dbReference type="Gene3D" id="2.60.120.260">
    <property type="entry name" value="Galactose-binding domain-like"/>
    <property type="match status" value="1"/>
</dbReference>
<gene>
    <name evidence="6" type="ORF">GFH48_38420</name>
</gene>
<dbReference type="AlphaFoldDB" id="A0A5Q0LMT3"/>
<keyword evidence="7" id="KW-1185">Reference proteome</keyword>
<evidence type="ECO:0000259" key="5">
    <source>
        <dbReference type="PROSITE" id="PS51175"/>
    </source>
</evidence>
<dbReference type="RefSeq" id="WP_153292563.1">
    <property type="nucleotide sequence ID" value="NZ_CP045643.1"/>
</dbReference>
<feature type="domain" description="CBM6" evidence="5">
    <location>
        <begin position="396"/>
        <end position="515"/>
    </location>
</feature>
<feature type="chain" id="PRO_5024924600" description="CBM6 domain-containing protein" evidence="3">
    <location>
        <begin position="34"/>
        <end position="602"/>
    </location>
</feature>
<evidence type="ECO:0008006" key="8">
    <source>
        <dbReference type="Google" id="ProtNLM"/>
    </source>
</evidence>
<feature type="signal peptide" evidence="3">
    <location>
        <begin position="1"/>
        <end position="33"/>
    </location>
</feature>